<feature type="transmembrane region" description="Helical" evidence="15">
    <location>
        <begin position="337"/>
        <end position="357"/>
    </location>
</feature>
<feature type="transmembrane region" description="Helical" evidence="15">
    <location>
        <begin position="87"/>
        <end position="105"/>
    </location>
</feature>
<dbReference type="EMBL" id="CAMPGE010005429">
    <property type="protein sequence ID" value="CAI2364283.1"/>
    <property type="molecule type" value="Genomic_DNA"/>
</dbReference>
<evidence type="ECO:0000256" key="10">
    <source>
        <dbReference type="ARBA" id="ARBA00023136"/>
    </source>
</evidence>
<evidence type="ECO:0000256" key="13">
    <source>
        <dbReference type="ARBA" id="ARBA00023228"/>
    </source>
</evidence>
<evidence type="ECO:0000256" key="3">
    <source>
        <dbReference type="ARBA" id="ARBA00022448"/>
    </source>
</evidence>
<evidence type="ECO:0000256" key="6">
    <source>
        <dbReference type="ARBA" id="ARBA00022753"/>
    </source>
</evidence>
<dbReference type="GO" id="GO:0031902">
    <property type="term" value="C:late endosome membrane"/>
    <property type="evidence" value="ECO:0007669"/>
    <property type="project" value="UniProtKB-SubCell"/>
</dbReference>
<feature type="transmembrane region" description="Helical" evidence="15">
    <location>
        <begin position="294"/>
        <end position="317"/>
    </location>
</feature>
<keyword evidence="12" id="KW-0325">Glycoprotein</keyword>
<comment type="similarity">
    <text evidence="14">Belongs to the amino acid/polyamine transporter 2 family. SLC38A9 subfamily.</text>
</comment>
<sequence>MPSMDEIQHNKQSSYITIFAIWNSMVGGGLVSHPWAFSESGILLSLAINFCVMMVCFYTCNLVVICGKGDYDFLITLNRFFGKKGQYAAIVTTIIMLYGGVLIYYQLQTQTLFPFIIGIKDIFTETYTASVETDVDFSTFSLTWTSIIIFLPLYFIVCMKDRSIFIKISSIGVVFIIIQIIFVVVMFIYSLTNTEYYLTLVQEESDGPENIAMFHTNFQSLTGMLAAGYYLHQLGLPIILDNKDQDKNTRDTFCGYFLVFFTYCIIGICGYFGFSGSYFKGMPIKQNLLNMFPTSNPIATLVRVVSFIQIFSVYPLLFHIVRVNFFKAIGKIEFEGYVFYIYNFIASLPCVVLAIWYPRVGDMLGYCGSILGIFAIYLLPAILHLRRTWLEVKDPEALYILESSHEKEGQGNLCSKPEAQIFNDPASDELKERFLDKEQDMSDEVGITTTNGNIKKFEKKPMSKFITALCLDSLAVGFGMVVFVLQFITF</sequence>
<feature type="transmembrane region" description="Helical" evidence="15">
    <location>
        <begin position="253"/>
        <end position="274"/>
    </location>
</feature>
<evidence type="ECO:0000256" key="4">
    <source>
        <dbReference type="ARBA" id="ARBA00022692"/>
    </source>
</evidence>
<dbReference type="Pfam" id="PF01490">
    <property type="entry name" value="Aa_trans"/>
    <property type="match status" value="1"/>
</dbReference>
<comment type="caution">
    <text evidence="17">The sequence shown here is derived from an EMBL/GenBank/DDBJ whole genome shotgun (WGS) entry which is preliminary data.</text>
</comment>
<dbReference type="PANTHER" id="PTHR22950:SF244">
    <property type="entry name" value="NEUTRAL AMINO ACID TRANSPORTER 9"/>
    <property type="match status" value="1"/>
</dbReference>
<evidence type="ECO:0000259" key="16">
    <source>
        <dbReference type="Pfam" id="PF01490"/>
    </source>
</evidence>
<feature type="transmembrane region" description="Helical" evidence="15">
    <location>
        <begin position="363"/>
        <end position="383"/>
    </location>
</feature>
<evidence type="ECO:0000256" key="11">
    <source>
        <dbReference type="ARBA" id="ARBA00023157"/>
    </source>
</evidence>
<keyword evidence="18" id="KW-1185">Reference proteome</keyword>
<name>A0AAD1UFM1_EUPCR</name>
<evidence type="ECO:0000313" key="17">
    <source>
        <dbReference type="EMBL" id="CAI2364283.1"/>
    </source>
</evidence>
<dbReference type="AlphaFoldDB" id="A0AAD1UFM1"/>
<keyword evidence="10 15" id="KW-0472">Membrane</keyword>
<keyword evidence="5" id="KW-0479">Metal-binding</keyword>
<comment type="subcellular location">
    <subcellularLocation>
        <location evidence="1">Late endosome membrane</location>
        <topology evidence="1">Multi-pass membrane protein</topology>
    </subcellularLocation>
    <subcellularLocation>
        <location evidence="2">Lysosome membrane</location>
        <topology evidence="2">Multi-pass membrane protein</topology>
    </subcellularLocation>
</comment>
<feature type="transmembrane region" description="Helical" evidence="15">
    <location>
        <begin position="137"/>
        <end position="157"/>
    </location>
</feature>
<evidence type="ECO:0000256" key="14">
    <source>
        <dbReference type="ARBA" id="ARBA00038442"/>
    </source>
</evidence>
<keyword evidence="3" id="KW-0813">Transport</keyword>
<evidence type="ECO:0000256" key="5">
    <source>
        <dbReference type="ARBA" id="ARBA00022723"/>
    </source>
</evidence>
<dbReference type="GO" id="GO:0015179">
    <property type="term" value="F:L-amino acid transmembrane transporter activity"/>
    <property type="evidence" value="ECO:0007669"/>
    <property type="project" value="TreeGrafter"/>
</dbReference>
<gene>
    <name evidence="17" type="ORF">ECRASSUSDP1_LOCUS5626</name>
</gene>
<evidence type="ECO:0000256" key="8">
    <source>
        <dbReference type="ARBA" id="ARBA00022989"/>
    </source>
</evidence>
<accession>A0AAD1UFM1</accession>
<proteinExistence type="inferred from homology"/>
<dbReference type="InterPro" id="IPR013057">
    <property type="entry name" value="AA_transpt_TM"/>
</dbReference>
<feature type="transmembrane region" description="Helical" evidence="15">
    <location>
        <begin position="465"/>
        <end position="488"/>
    </location>
</feature>
<evidence type="ECO:0000313" key="18">
    <source>
        <dbReference type="Proteomes" id="UP001295684"/>
    </source>
</evidence>
<dbReference type="Proteomes" id="UP001295684">
    <property type="component" value="Unassembled WGS sequence"/>
</dbReference>
<keyword evidence="13" id="KW-0458">Lysosome</keyword>
<protein>
    <recommendedName>
        <fullName evidence="16">Amino acid transporter transmembrane domain-containing protein</fullName>
    </recommendedName>
</protein>
<evidence type="ECO:0000256" key="2">
    <source>
        <dbReference type="ARBA" id="ARBA00004155"/>
    </source>
</evidence>
<feature type="transmembrane region" description="Helical" evidence="15">
    <location>
        <begin position="42"/>
        <end position="66"/>
    </location>
</feature>
<evidence type="ECO:0000256" key="12">
    <source>
        <dbReference type="ARBA" id="ARBA00023180"/>
    </source>
</evidence>
<organism evidence="17 18">
    <name type="scientific">Euplotes crassus</name>
    <dbReference type="NCBI Taxonomy" id="5936"/>
    <lineage>
        <taxon>Eukaryota</taxon>
        <taxon>Sar</taxon>
        <taxon>Alveolata</taxon>
        <taxon>Ciliophora</taxon>
        <taxon>Intramacronucleata</taxon>
        <taxon>Spirotrichea</taxon>
        <taxon>Hypotrichia</taxon>
        <taxon>Euplotida</taxon>
        <taxon>Euplotidae</taxon>
        <taxon>Moneuplotes</taxon>
    </lineage>
</organism>
<feature type="transmembrane region" description="Helical" evidence="15">
    <location>
        <begin position="164"/>
        <end position="191"/>
    </location>
</feature>
<evidence type="ECO:0000256" key="15">
    <source>
        <dbReference type="SAM" id="Phobius"/>
    </source>
</evidence>
<feature type="transmembrane region" description="Helical" evidence="15">
    <location>
        <begin position="12"/>
        <end position="36"/>
    </location>
</feature>
<keyword evidence="8 15" id="KW-1133">Transmembrane helix</keyword>
<keyword evidence="6" id="KW-0967">Endosome</keyword>
<dbReference type="PANTHER" id="PTHR22950">
    <property type="entry name" value="AMINO ACID TRANSPORTER"/>
    <property type="match status" value="1"/>
</dbReference>
<dbReference type="GO" id="GO:0005765">
    <property type="term" value="C:lysosomal membrane"/>
    <property type="evidence" value="ECO:0007669"/>
    <property type="project" value="UniProtKB-SubCell"/>
</dbReference>
<keyword evidence="4 15" id="KW-0812">Transmembrane</keyword>
<keyword evidence="9" id="KW-0915">Sodium</keyword>
<reference evidence="17" key="1">
    <citation type="submission" date="2023-07" db="EMBL/GenBank/DDBJ databases">
        <authorList>
            <consortium name="AG Swart"/>
            <person name="Singh M."/>
            <person name="Singh A."/>
            <person name="Seah K."/>
            <person name="Emmerich C."/>
        </authorList>
    </citation>
    <scope>NUCLEOTIDE SEQUENCE</scope>
    <source>
        <strain evidence="17">DP1</strain>
    </source>
</reference>
<feature type="domain" description="Amino acid transporter transmembrane" evidence="16">
    <location>
        <begin position="13"/>
        <end position="398"/>
    </location>
</feature>
<dbReference type="GO" id="GO:0046872">
    <property type="term" value="F:metal ion binding"/>
    <property type="evidence" value="ECO:0007669"/>
    <property type="project" value="UniProtKB-KW"/>
</dbReference>
<evidence type="ECO:0000256" key="9">
    <source>
        <dbReference type="ARBA" id="ARBA00023053"/>
    </source>
</evidence>
<evidence type="ECO:0000256" key="7">
    <source>
        <dbReference type="ARBA" id="ARBA00022970"/>
    </source>
</evidence>
<feature type="transmembrane region" description="Helical" evidence="15">
    <location>
        <begin position="211"/>
        <end position="232"/>
    </location>
</feature>
<keyword evidence="7" id="KW-0029">Amino-acid transport</keyword>
<keyword evidence="11" id="KW-1015">Disulfide bond</keyword>
<evidence type="ECO:0000256" key="1">
    <source>
        <dbReference type="ARBA" id="ARBA00004107"/>
    </source>
</evidence>